<comment type="similarity">
    <text evidence="6">Belongs to the DEAD box helicase family.</text>
</comment>
<dbReference type="SMR" id="A2DB16"/>
<dbReference type="OMA" id="KYANCTA"/>
<dbReference type="PROSITE" id="PS51194">
    <property type="entry name" value="HELICASE_CTER"/>
    <property type="match status" value="1"/>
</dbReference>
<dbReference type="Proteomes" id="UP000001542">
    <property type="component" value="Unassembled WGS sequence"/>
</dbReference>
<sequence length="449" mass="50847">MEEDKIISFLDLKLAKPIIRALNENNFTNPTKVQAETIPKILSGQDICATAITGSGKSMAFLIPIVQKLLTFRGLPGPKALIMSPTRELAQQLKAVCDMLAAHCAITSTLVIGGVSDEEQRELLTPAPDIIIGTPGRFIDSIFNAKVLKLEHLQFFVLDEADRLLGKGFESQLNTIVSQLPEKHQTLLFTATLNDQVAKLATKIQKKSSEKISINPYMELNPNITQMFIKTKKEERRLPYLVALCRNMCKDKTLVFFPTKALAHHVFLLFKNLGIASAELHADLSQTARNEAIEQFRESKVQYLLASDLAARGIDIPDIEYVINFTIPNELERYIHRTGRTGRAGKKGTAISMYVTPEEKRVMKKMQKNSPGEVQFMTIPDNLRDQALESVKQYEEQIEEEKRKEEEEKEKRAEIAAEKRMKAMLDIEEEVPQKMPGEDAFKRHKKNRK</sequence>
<evidence type="ECO:0000256" key="7">
    <source>
        <dbReference type="SAM" id="MobiDB-lite"/>
    </source>
</evidence>
<dbReference type="GO" id="GO:0005730">
    <property type="term" value="C:nucleolus"/>
    <property type="evidence" value="ECO:0000318"/>
    <property type="project" value="GO_Central"/>
</dbReference>
<name>A2DB16_TRIV3</name>
<feature type="short sequence motif" description="Q motif" evidence="5">
    <location>
        <begin position="7"/>
        <end position="35"/>
    </location>
</feature>
<feature type="region of interest" description="Disordered" evidence="7">
    <location>
        <begin position="394"/>
        <end position="413"/>
    </location>
</feature>
<proteinExistence type="inferred from homology"/>
<dbReference type="GO" id="GO:0003676">
    <property type="term" value="F:nucleic acid binding"/>
    <property type="evidence" value="ECO:0007669"/>
    <property type="project" value="InterPro"/>
</dbReference>
<dbReference type="InterPro" id="IPR014001">
    <property type="entry name" value="Helicase_ATP-bd"/>
</dbReference>
<dbReference type="RefSeq" id="XP_001583332.1">
    <property type="nucleotide sequence ID" value="XM_001583282.1"/>
</dbReference>
<evidence type="ECO:0000256" key="2">
    <source>
        <dbReference type="ARBA" id="ARBA00022801"/>
    </source>
</evidence>
<dbReference type="PANTHER" id="PTHR47959:SF1">
    <property type="entry name" value="ATP-DEPENDENT RNA HELICASE DBPA"/>
    <property type="match status" value="1"/>
</dbReference>
<accession>A2DB16</accession>
<evidence type="ECO:0000313" key="11">
    <source>
        <dbReference type="EMBL" id="EAY22346.1"/>
    </source>
</evidence>
<dbReference type="PROSITE" id="PS00039">
    <property type="entry name" value="DEAD_ATP_HELICASE"/>
    <property type="match status" value="1"/>
</dbReference>
<keyword evidence="1 6" id="KW-0547">Nucleotide-binding</keyword>
<keyword evidence="4 6" id="KW-0067">ATP-binding</keyword>
<evidence type="ECO:0000256" key="5">
    <source>
        <dbReference type="PROSITE-ProRule" id="PRU00552"/>
    </source>
</evidence>
<dbReference type="InterPro" id="IPR014014">
    <property type="entry name" value="RNA_helicase_DEAD_Q_motif"/>
</dbReference>
<protein>
    <submittedName>
        <fullName evidence="11">DEAD/DEAH box helicase family protein</fullName>
    </submittedName>
</protein>
<evidence type="ECO:0000259" key="9">
    <source>
        <dbReference type="PROSITE" id="PS51194"/>
    </source>
</evidence>
<dbReference type="InterPro" id="IPR027417">
    <property type="entry name" value="P-loop_NTPase"/>
</dbReference>
<dbReference type="OrthoDB" id="10259843at2759"/>
<feature type="domain" description="Helicase ATP-binding" evidence="8">
    <location>
        <begin position="38"/>
        <end position="211"/>
    </location>
</feature>
<dbReference type="Pfam" id="PF00270">
    <property type="entry name" value="DEAD"/>
    <property type="match status" value="1"/>
</dbReference>
<dbReference type="SUPFAM" id="SSF52540">
    <property type="entry name" value="P-loop containing nucleoside triphosphate hydrolases"/>
    <property type="match status" value="1"/>
</dbReference>
<dbReference type="InterPro" id="IPR044742">
    <property type="entry name" value="DEAD/DEAH_RhlB"/>
</dbReference>
<dbReference type="InParanoid" id="A2DB16"/>
<dbReference type="GO" id="GO:0003724">
    <property type="term" value="F:RNA helicase activity"/>
    <property type="evidence" value="ECO:0007669"/>
    <property type="project" value="InterPro"/>
</dbReference>
<dbReference type="InterPro" id="IPR011545">
    <property type="entry name" value="DEAD/DEAH_box_helicase_dom"/>
</dbReference>
<dbReference type="InterPro" id="IPR001650">
    <property type="entry name" value="Helicase_C-like"/>
</dbReference>
<dbReference type="PROSITE" id="PS51195">
    <property type="entry name" value="Q_MOTIF"/>
    <property type="match status" value="1"/>
</dbReference>
<keyword evidence="12" id="KW-1185">Reference proteome</keyword>
<evidence type="ECO:0000259" key="8">
    <source>
        <dbReference type="PROSITE" id="PS51192"/>
    </source>
</evidence>
<dbReference type="InterPro" id="IPR000629">
    <property type="entry name" value="RNA-helicase_DEAD-box_CS"/>
</dbReference>
<dbReference type="PROSITE" id="PS51192">
    <property type="entry name" value="HELICASE_ATP_BIND_1"/>
    <property type="match status" value="1"/>
</dbReference>
<dbReference type="Gene3D" id="3.40.50.300">
    <property type="entry name" value="P-loop containing nucleotide triphosphate hydrolases"/>
    <property type="match status" value="2"/>
</dbReference>
<dbReference type="SMART" id="SM00490">
    <property type="entry name" value="HELICc"/>
    <property type="match status" value="1"/>
</dbReference>
<dbReference type="CDD" id="cd18787">
    <property type="entry name" value="SF2_C_DEAD"/>
    <property type="match status" value="1"/>
</dbReference>
<dbReference type="CDD" id="cd00268">
    <property type="entry name" value="DEADc"/>
    <property type="match status" value="1"/>
</dbReference>
<dbReference type="eggNOG" id="KOG0338">
    <property type="taxonomic scope" value="Eukaryota"/>
</dbReference>
<evidence type="ECO:0000256" key="1">
    <source>
        <dbReference type="ARBA" id="ARBA00022741"/>
    </source>
</evidence>
<dbReference type="VEuPathDB" id="TrichDB:TVAG_378250"/>
<organism evidence="11 12">
    <name type="scientific">Trichomonas vaginalis (strain ATCC PRA-98 / G3)</name>
    <dbReference type="NCBI Taxonomy" id="412133"/>
    <lineage>
        <taxon>Eukaryota</taxon>
        <taxon>Metamonada</taxon>
        <taxon>Parabasalia</taxon>
        <taxon>Trichomonadida</taxon>
        <taxon>Trichomonadidae</taxon>
        <taxon>Trichomonas</taxon>
    </lineage>
</organism>
<dbReference type="InterPro" id="IPR050079">
    <property type="entry name" value="DEAD_box_RNA_helicase"/>
</dbReference>
<evidence type="ECO:0000313" key="12">
    <source>
        <dbReference type="Proteomes" id="UP000001542"/>
    </source>
</evidence>
<dbReference type="EMBL" id="DS113184">
    <property type="protein sequence ID" value="EAY22346.1"/>
    <property type="molecule type" value="Genomic_DNA"/>
</dbReference>
<keyword evidence="3 6" id="KW-0347">Helicase</keyword>
<dbReference type="AlphaFoldDB" id="A2DB16"/>
<feature type="region of interest" description="Disordered" evidence="7">
    <location>
        <begin position="427"/>
        <end position="449"/>
    </location>
</feature>
<evidence type="ECO:0000256" key="4">
    <source>
        <dbReference type="ARBA" id="ARBA00022840"/>
    </source>
</evidence>
<gene>
    <name evidence="11" type="ORF">TVAG_378250</name>
</gene>
<dbReference type="VEuPathDB" id="TrichDB:TVAGG3_0518360"/>
<evidence type="ECO:0000256" key="6">
    <source>
        <dbReference type="RuleBase" id="RU000492"/>
    </source>
</evidence>
<dbReference type="SMART" id="SM00487">
    <property type="entry name" value="DEXDc"/>
    <property type="match status" value="1"/>
</dbReference>
<evidence type="ECO:0000256" key="3">
    <source>
        <dbReference type="ARBA" id="ARBA00022806"/>
    </source>
</evidence>
<feature type="domain" description="DEAD-box RNA helicase Q" evidence="10">
    <location>
        <begin position="7"/>
        <end position="35"/>
    </location>
</feature>
<evidence type="ECO:0000259" key="10">
    <source>
        <dbReference type="PROSITE" id="PS51195"/>
    </source>
</evidence>
<feature type="domain" description="Helicase C-terminal" evidence="9">
    <location>
        <begin position="223"/>
        <end position="387"/>
    </location>
</feature>
<dbReference type="GO" id="GO:0016787">
    <property type="term" value="F:hydrolase activity"/>
    <property type="evidence" value="ECO:0007669"/>
    <property type="project" value="UniProtKB-KW"/>
</dbReference>
<dbReference type="KEGG" id="tva:5467901"/>
<dbReference type="GO" id="GO:0005524">
    <property type="term" value="F:ATP binding"/>
    <property type="evidence" value="ECO:0007669"/>
    <property type="project" value="UniProtKB-KW"/>
</dbReference>
<dbReference type="Pfam" id="PF00271">
    <property type="entry name" value="Helicase_C"/>
    <property type="match status" value="1"/>
</dbReference>
<keyword evidence="2 6" id="KW-0378">Hydrolase</keyword>
<reference evidence="11" key="2">
    <citation type="journal article" date="2007" name="Science">
        <title>Draft genome sequence of the sexually transmitted pathogen Trichomonas vaginalis.</title>
        <authorList>
            <person name="Carlton J.M."/>
            <person name="Hirt R.P."/>
            <person name="Silva J.C."/>
            <person name="Delcher A.L."/>
            <person name="Schatz M."/>
            <person name="Zhao Q."/>
            <person name="Wortman J.R."/>
            <person name="Bidwell S.L."/>
            <person name="Alsmark U.C.M."/>
            <person name="Besteiro S."/>
            <person name="Sicheritz-Ponten T."/>
            <person name="Noel C.J."/>
            <person name="Dacks J.B."/>
            <person name="Foster P.G."/>
            <person name="Simillion C."/>
            <person name="Van de Peer Y."/>
            <person name="Miranda-Saavedra D."/>
            <person name="Barton G.J."/>
            <person name="Westrop G.D."/>
            <person name="Mueller S."/>
            <person name="Dessi D."/>
            <person name="Fiori P.L."/>
            <person name="Ren Q."/>
            <person name="Paulsen I."/>
            <person name="Zhang H."/>
            <person name="Bastida-Corcuera F.D."/>
            <person name="Simoes-Barbosa A."/>
            <person name="Brown M.T."/>
            <person name="Hayes R.D."/>
            <person name="Mukherjee M."/>
            <person name="Okumura C.Y."/>
            <person name="Schneider R."/>
            <person name="Smith A.J."/>
            <person name="Vanacova S."/>
            <person name="Villalvazo M."/>
            <person name="Haas B.J."/>
            <person name="Pertea M."/>
            <person name="Feldblyum T.V."/>
            <person name="Utterback T.R."/>
            <person name="Shu C.L."/>
            <person name="Osoegawa K."/>
            <person name="de Jong P.J."/>
            <person name="Hrdy I."/>
            <person name="Horvathova L."/>
            <person name="Zubacova Z."/>
            <person name="Dolezal P."/>
            <person name="Malik S.B."/>
            <person name="Logsdon J.M. Jr."/>
            <person name="Henze K."/>
            <person name="Gupta A."/>
            <person name="Wang C.C."/>
            <person name="Dunne R.L."/>
            <person name="Upcroft J.A."/>
            <person name="Upcroft P."/>
            <person name="White O."/>
            <person name="Salzberg S.L."/>
            <person name="Tang P."/>
            <person name="Chiu C.-H."/>
            <person name="Lee Y.-S."/>
            <person name="Embley T.M."/>
            <person name="Coombs G.H."/>
            <person name="Mottram J.C."/>
            <person name="Tachezy J."/>
            <person name="Fraser-Liggett C.M."/>
            <person name="Johnson P.J."/>
        </authorList>
    </citation>
    <scope>NUCLEOTIDE SEQUENCE [LARGE SCALE GENOMIC DNA]</scope>
    <source>
        <strain evidence="11">G3</strain>
    </source>
</reference>
<dbReference type="STRING" id="5722.A2DB16"/>
<reference evidence="11" key="1">
    <citation type="submission" date="2006-10" db="EMBL/GenBank/DDBJ databases">
        <authorList>
            <person name="Amadeo P."/>
            <person name="Zhao Q."/>
            <person name="Wortman J."/>
            <person name="Fraser-Liggett C."/>
            <person name="Carlton J."/>
        </authorList>
    </citation>
    <scope>NUCLEOTIDE SEQUENCE</scope>
    <source>
        <strain evidence="11">G3</strain>
    </source>
</reference>
<dbReference type="PANTHER" id="PTHR47959">
    <property type="entry name" value="ATP-DEPENDENT RNA HELICASE RHLE-RELATED"/>
    <property type="match status" value="1"/>
</dbReference>